<dbReference type="RefSeq" id="WP_035620186.1">
    <property type="nucleotide sequence ID" value="NZ_JBEWQG010000010.1"/>
</dbReference>
<evidence type="ECO:0000313" key="5">
    <source>
        <dbReference type="Proteomes" id="UP000198424"/>
    </source>
</evidence>
<feature type="domain" description="KilA-N DNA-binding" evidence="1">
    <location>
        <begin position="14"/>
        <end position="101"/>
    </location>
</feature>
<dbReference type="EMBL" id="JPRM01000007">
    <property type="protein sequence ID" value="KFF18001.1"/>
    <property type="molecule type" value="Genomic_DNA"/>
</dbReference>
<comment type="caution">
    <text evidence="2">The sequence shown here is derived from an EMBL/GenBank/DDBJ whole genome shotgun (WGS) entry which is preliminary data.</text>
</comment>
<dbReference type="EMBL" id="MUGY01000027">
    <property type="protein sequence ID" value="OXA90834.1"/>
    <property type="molecule type" value="Genomic_DNA"/>
</dbReference>
<keyword evidence="5" id="KW-1185">Reference proteome</keyword>
<dbReference type="Proteomes" id="UP000198424">
    <property type="component" value="Unassembled WGS sequence"/>
</dbReference>
<dbReference type="eggNOG" id="COG0449">
    <property type="taxonomic scope" value="Bacteria"/>
</dbReference>
<sequence length="176" mass="20828">MDDQSLLSEETVSNKIYFIRNQKVMLDSDLALLYGIETKVLKQAVKRNISRFPEDFMFELIKTEYDSLRSQIVTLEKGRGKYQKYLPFAFTEHDVLMLSSVLKSDKAIQTNIQIMRIFTKVREMLLDTTEMKIDILQIQKKLENHDKNIELVFSYLDELTEKKEDESERVKIGYKK</sequence>
<accession>A0A086AMT7</accession>
<evidence type="ECO:0000313" key="4">
    <source>
        <dbReference type="Proteomes" id="UP000028712"/>
    </source>
</evidence>
<dbReference type="GO" id="GO:0003677">
    <property type="term" value="F:DNA binding"/>
    <property type="evidence" value="ECO:0007669"/>
    <property type="project" value="UniProtKB-KW"/>
</dbReference>
<protein>
    <submittedName>
        <fullName evidence="2">DNA-binding protein</fullName>
    </submittedName>
</protein>
<evidence type="ECO:0000259" key="1">
    <source>
        <dbReference type="Pfam" id="PF10543"/>
    </source>
</evidence>
<reference evidence="2 4" key="1">
    <citation type="submission" date="2014-07" db="EMBL/GenBank/DDBJ databases">
        <title>Genome of Flavobacterium hydatis DSM 2063.</title>
        <authorList>
            <person name="Pipes S.E."/>
            <person name="Stropko S.J."/>
            <person name="Newman J.D."/>
        </authorList>
    </citation>
    <scope>NUCLEOTIDE SEQUENCE [LARGE SCALE GENOMIC DNA]</scope>
    <source>
        <strain evidence="2 4">DSM 2063</strain>
    </source>
</reference>
<dbReference type="OrthoDB" id="9816206at2"/>
<reference evidence="3 5" key="2">
    <citation type="submission" date="2016-11" db="EMBL/GenBank/DDBJ databases">
        <title>Whole genomes of Flavobacteriaceae.</title>
        <authorList>
            <person name="Stine C."/>
            <person name="Li C."/>
            <person name="Tadesse D."/>
        </authorList>
    </citation>
    <scope>NUCLEOTIDE SEQUENCE [LARGE SCALE GENOMIC DNA]</scope>
    <source>
        <strain evidence="3 5">ATCC 29551</strain>
    </source>
</reference>
<evidence type="ECO:0000313" key="3">
    <source>
        <dbReference type="EMBL" id="OXA90834.1"/>
    </source>
</evidence>
<proteinExistence type="predicted"/>
<name>A0A086AMT7_FLAHY</name>
<gene>
    <name evidence="3" type="ORF">B0A62_18625</name>
    <name evidence="2" type="ORF">IW20_06940</name>
</gene>
<evidence type="ECO:0000313" key="2">
    <source>
        <dbReference type="EMBL" id="KFF18001.1"/>
    </source>
</evidence>
<dbReference type="Proteomes" id="UP000028712">
    <property type="component" value="Unassembled WGS sequence"/>
</dbReference>
<dbReference type="STRING" id="991.IW20_06940"/>
<dbReference type="AlphaFoldDB" id="A0A086AMT7"/>
<dbReference type="Pfam" id="PF10543">
    <property type="entry name" value="ORF6N"/>
    <property type="match status" value="1"/>
</dbReference>
<organism evidence="2 4">
    <name type="scientific">Flavobacterium hydatis</name>
    <name type="common">Cytophaga aquatilis</name>
    <dbReference type="NCBI Taxonomy" id="991"/>
    <lineage>
        <taxon>Bacteria</taxon>
        <taxon>Pseudomonadati</taxon>
        <taxon>Bacteroidota</taxon>
        <taxon>Flavobacteriia</taxon>
        <taxon>Flavobacteriales</taxon>
        <taxon>Flavobacteriaceae</taxon>
        <taxon>Flavobacterium</taxon>
    </lineage>
</organism>
<keyword evidence="2" id="KW-0238">DNA-binding</keyword>
<dbReference type="InterPro" id="IPR018873">
    <property type="entry name" value="KilA-N_DNA-bd_domain"/>
</dbReference>